<evidence type="ECO:0000256" key="3">
    <source>
        <dbReference type="RuleBase" id="RU361235"/>
    </source>
</evidence>
<dbReference type="InterPro" id="IPR029058">
    <property type="entry name" value="AB_hydrolase_fold"/>
</dbReference>
<feature type="domain" description="Carboxylesterase type B" evidence="4">
    <location>
        <begin position="35"/>
        <end position="530"/>
    </location>
</feature>
<keyword evidence="2 3" id="KW-0378">Hydrolase</keyword>
<dbReference type="InterPro" id="IPR002018">
    <property type="entry name" value="CarbesteraseB"/>
</dbReference>
<comment type="similarity">
    <text evidence="1 3">Belongs to the type-B carboxylesterase/lipase family.</text>
</comment>
<gene>
    <name evidence="5" type="ORF">F5544_09415</name>
</gene>
<dbReference type="PROSITE" id="PS00122">
    <property type="entry name" value="CARBOXYLESTERASE_B_1"/>
    <property type="match status" value="1"/>
</dbReference>
<keyword evidence="3" id="KW-0732">Signal</keyword>
<dbReference type="Proteomes" id="UP000503540">
    <property type="component" value="Chromosome"/>
</dbReference>
<dbReference type="EMBL" id="CP046172">
    <property type="protein sequence ID" value="QIS09783.1"/>
    <property type="molecule type" value="Genomic_DNA"/>
</dbReference>
<evidence type="ECO:0000256" key="2">
    <source>
        <dbReference type="ARBA" id="ARBA00022801"/>
    </source>
</evidence>
<dbReference type="EC" id="3.1.1.-" evidence="3"/>
<dbReference type="GO" id="GO:0016787">
    <property type="term" value="F:hydrolase activity"/>
    <property type="evidence" value="ECO:0007669"/>
    <property type="project" value="UniProtKB-KW"/>
</dbReference>
<organism evidence="5 6">
    <name type="scientific">Nocardia arthritidis</name>
    <dbReference type="NCBI Taxonomy" id="228602"/>
    <lineage>
        <taxon>Bacteria</taxon>
        <taxon>Bacillati</taxon>
        <taxon>Actinomycetota</taxon>
        <taxon>Actinomycetes</taxon>
        <taxon>Mycobacteriales</taxon>
        <taxon>Nocardiaceae</taxon>
        <taxon>Nocardia</taxon>
    </lineage>
</organism>
<proteinExistence type="inferred from homology"/>
<evidence type="ECO:0000313" key="5">
    <source>
        <dbReference type="EMBL" id="QIS09783.1"/>
    </source>
</evidence>
<evidence type="ECO:0000256" key="1">
    <source>
        <dbReference type="ARBA" id="ARBA00005964"/>
    </source>
</evidence>
<dbReference type="Gene3D" id="3.40.50.1820">
    <property type="entry name" value="alpha/beta hydrolase"/>
    <property type="match status" value="1"/>
</dbReference>
<evidence type="ECO:0000313" key="6">
    <source>
        <dbReference type="Proteomes" id="UP000503540"/>
    </source>
</evidence>
<feature type="signal peptide" evidence="3">
    <location>
        <begin position="1"/>
        <end position="24"/>
    </location>
</feature>
<sequence length="539" mass="58191">MIRKHSRLCAASLFAAACLVSCTARDSKTPAAQEHPVVQIVDGPVRGTAADGYRTFQGIPYAAPPVSRLRWAPPAPPVPWRDVRDATAPGHPCVQNASPMGDPASDSEDCLYLNVTAPDHADGEKLPVMVWIHGGGFYFGSADPYQARRLATKGRVVVVTLNYRFGALGYLVHPGLDTADAASGNYGLLDQQAALRWVRRNIDRFGGNPDSVTLFGQSAGATSTCSLLASPSAAGLFQRAIVQSSPCSETNQWPYDDGYWFARPRAAAEQQGRELADKLGCGAAADAADCLRTVPAAKILAAADGAGYGPAYGGQHTPLPLAPAEAIASGKFNRVPVIHGTTRDEHSTFIWAIESFTDHVYTPADYRNQLDSAFGADADRIAAEYPLTDYGSPSQALARLFSDYTWGCTALLTDDALAAQTTTYAYEFADPNPPWGKDMAKAHFPTGALHVGEIPYLFDSPEFPTPLSTEQNRLSDTMIDYWTRFARTGDPNRSGTPNWPEYRTATDVLSLAPNMIHPVDLDAEHRCGFWSTLRRPPKP</sequence>
<feature type="chain" id="PRO_5039744088" description="Carboxylic ester hydrolase" evidence="3">
    <location>
        <begin position="25"/>
        <end position="539"/>
    </location>
</feature>
<reference evidence="5 6" key="1">
    <citation type="journal article" date="2019" name="ACS Chem. Biol.">
        <title>Identification and Mobilization of a Cryptic Antibiotic Biosynthesis Gene Locus from a Human-Pathogenic Nocardia Isolate.</title>
        <authorList>
            <person name="Herisse M."/>
            <person name="Ishida K."/>
            <person name="Porter J.L."/>
            <person name="Howden B."/>
            <person name="Hertweck C."/>
            <person name="Stinear T.P."/>
            <person name="Pidot S.J."/>
        </authorList>
    </citation>
    <scope>NUCLEOTIDE SEQUENCE [LARGE SCALE GENOMIC DNA]</scope>
    <source>
        <strain evidence="5 6">AUSMDU00012717</strain>
    </source>
</reference>
<protein>
    <recommendedName>
        <fullName evidence="3">Carboxylic ester hydrolase</fullName>
        <ecNumber evidence="3">3.1.1.-</ecNumber>
    </recommendedName>
</protein>
<dbReference type="PANTHER" id="PTHR11559">
    <property type="entry name" value="CARBOXYLESTERASE"/>
    <property type="match status" value="1"/>
</dbReference>
<dbReference type="SUPFAM" id="SSF53474">
    <property type="entry name" value="alpha/beta-Hydrolases"/>
    <property type="match status" value="1"/>
</dbReference>
<accession>A0A6G9Y9Q6</accession>
<name>A0A6G9Y9Q6_9NOCA</name>
<dbReference type="InterPro" id="IPR019826">
    <property type="entry name" value="Carboxylesterase_B_AS"/>
</dbReference>
<dbReference type="InterPro" id="IPR050309">
    <property type="entry name" value="Type-B_Carboxylest/Lipase"/>
</dbReference>
<dbReference type="KEGG" id="nah:F5544_09415"/>
<dbReference type="Pfam" id="PF00135">
    <property type="entry name" value="COesterase"/>
    <property type="match status" value="1"/>
</dbReference>
<keyword evidence="6" id="KW-1185">Reference proteome</keyword>
<dbReference type="PROSITE" id="PS51257">
    <property type="entry name" value="PROKAR_LIPOPROTEIN"/>
    <property type="match status" value="1"/>
</dbReference>
<evidence type="ECO:0000259" key="4">
    <source>
        <dbReference type="Pfam" id="PF00135"/>
    </source>
</evidence>
<dbReference type="AlphaFoldDB" id="A0A6G9Y9Q6"/>